<protein>
    <recommendedName>
        <fullName evidence="1">Trypsin-co-occurring domain-containing protein</fullName>
    </recommendedName>
</protein>
<dbReference type="OrthoDB" id="487187at2"/>
<evidence type="ECO:0000313" key="2">
    <source>
        <dbReference type="EMBL" id="KST64295.1"/>
    </source>
</evidence>
<gene>
    <name evidence="2" type="ORF">BC008_16795</name>
</gene>
<dbReference type="InterPro" id="IPR045794">
    <property type="entry name" value="Trypco1"/>
</dbReference>
<evidence type="ECO:0000313" key="3">
    <source>
        <dbReference type="Proteomes" id="UP000053372"/>
    </source>
</evidence>
<proteinExistence type="predicted"/>
<accession>A0A0V7ZIX5</accession>
<reference evidence="2 3" key="1">
    <citation type="journal article" date="2015" name="Genome Announc.">
        <title>Draft Genome of the Euendolithic (true boring) Cyanobacterium Mastigocoleus testarum strain BC008.</title>
        <authorList>
            <person name="Guida B.S."/>
            <person name="Garcia-Pichel F."/>
        </authorList>
    </citation>
    <scope>NUCLEOTIDE SEQUENCE [LARGE SCALE GENOMIC DNA]</scope>
    <source>
        <strain evidence="2 3">BC008</strain>
    </source>
</reference>
<keyword evidence="3" id="KW-1185">Reference proteome</keyword>
<comment type="caution">
    <text evidence="2">The sequence shown here is derived from an EMBL/GenBank/DDBJ whole genome shotgun (WGS) entry which is preliminary data.</text>
</comment>
<feature type="domain" description="Trypsin-co-occurring" evidence="1">
    <location>
        <begin position="11"/>
        <end position="108"/>
    </location>
</feature>
<sequence length="108" mass="11533">MESPSKVISVKLSDGTNVKVEATLIGDAQNVMPSAYRKITSQTLPFNEATAGIESLSKDIAETLQKLKPDKASVKFGVEIGVESGKLTAVLAKGTQNANLEITLEWNQ</sequence>
<dbReference type="NCBIfam" id="NF041216">
    <property type="entry name" value="CU044_2847_fam"/>
    <property type="match status" value="1"/>
</dbReference>
<dbReference type="RefSeq" id="WP_027845707.1">
    <property type="nucleotide sequence ID" value="NZ_LMTZ01000125.1"/>
</dbReference>
<dbReference type="EMBL" id="LMTZ01000125">
    <property type="protein sequence ID" value="KST64295.1"/>
    <property type="molecule type" value="Genomic_DNA"/>
</dbReference>
<dbReference type="Pfam" id="PF19493">
    <property type="entry name" value="Trypco1"/>
    <property type="match status" value="1"/>
</dbReference>
<name>A0A0V7ZIX5_9CYAN</name>
<dbReference type="AlphaFoldDB" id="A0A0V7ZIX5"/>
<evidence type="ECO:0000259" key="1">
    <source>
        <dbReference type="Pfam" id="PF19493"/>
    </source>
</evidence>
<organism evidence="2 3">
    <name type="scientific">Mastigocoleus testarum BC008</name>
    <dbReference type="NCBI Taxonomy" id="371196"/>
    <lineage>
        <taxon>Bacteria</taxon>
        <taxon>Bacillati</taxon>
        <taxon>Cyanobacteriota</taxon>
        <taxon>Cyanophyceae</taxon>
        <taxon>Nostocales</taxon>
        <taxon>Hapalosiphonaceae</taxon>
        <taxon>Mastigocoleus</taxon>
    </lineage>
</organism>
<dbReference type="Proteomes" id="UP000053372">
    <property type="component" value="Unassembled WGS sequence"/>
</dbReference>